<dbReference type="HOGENOM" id="CLU_676295_0_0_1"/>
<feature type="compositionally biased region" description="Basic residues" evidence="1">
    <location>
        <begin position="386"/>
        <end position="398"/>
    </location>
</feature>
<evidence type="ECO:0000313" key="2">
    <source>
        <dbReference type="EMBL" id="EKD18740.1"/>
    </source>
</evidence>
<proteinExistence type="predicted"/>
<accession>K1WM13</accession>
<dbReference type="KEGG" id="mbe:MBM_02982"/>
<dbReference type="Proteomes" id="UP000006753">
    <property type="component" value="Unassembled WGS sequence"/>
</dbReference>
<gene>
    <name evidence="2" type="ORF">MBM_02982</name>
</gene>
<name>K1WM13_MARBU</name>
<sequence>MATPQSDNSTASTNQPPPSVLYTAPDPGGNIYSASFTHNYGLGSTAFTIQSRPFIQYTTAPNPFGHLHPAPSMTPIISQFYTLNFQSNGTMALPDQVEYHEAQTMRPSDHGTPPVGIGGLAQQHPAEFRNVTPPSMTVGSAIPEAQGVYVSTPPNHRAMIRNPICIPPNELPPQAGDNAYFNIQLIVACDDNRSISRSTMPLFVLKFPIKMPVPLEEKGEQPVAALRRFISDRGTISRLISEVQRLFEPHILHGLAKLMEQGGPKANPLALGVDNAPSLLMCAQCNVRRARTFAHEAIFQIEPTAVDEFCSGFFNDEIPTIWNLVVPACFPSTRCPRISPQKMNTTAAPAKFAGRSCGKVSIISSCAIPWGCSPKKSTGSTASYKKQGHGPSKQRHGPSKQSHGNTS</sequence>
<dbReference type="AlphaFoldDB" id="K1WM13"/>
<organism evidence="2 3">
    <name type="scientific">Marssonina brunnea f. sp. multigermtubi (strain MB_m1)</name>
    <name type="common">Marssonina leaf spot fungus</name>
    <dbReference type="NCBI Taxonomy" id="1072389"/>
    <lineage>
        <taxon>Eukaryota</taxon>
        <taxon>Fungi</taxon>
        <taxon>Dikarya</taxon>
        <taxon>Ascomycota</taxon>
        <taxon>Pezizomycotina</taxon>
        <taxon>Leotiomycetes</taxon>
        <taxon>Helotiales</taxon>
        <taxon>Drepanopezizaceae</taxon>
        <taxon>Drepanopeziza</taxon>
    </lineage>
</organism>
<reference evidence="2 3" key="1">
    <citation type="journal article" date="2012" name="BMC Genomics">
        <title>Sequencing the genome of Marssonina brunnea reveals fungus-poplar co-evolution.</title>
        <authorList>
            <person name="Zhu S."/>
            <person name="Cao Y.-Z."/>
            <person name="Jiang C."/>
            <person name="Tan B.-Y."/>
            <person name="Wang Z."/>
            <person name="Feng S."/>
            <person name="Zhang L."/>
            <person name="Su X.-H."/>
            <person name="Brejova B."/>
            <person name="Vinar T."/>
            <person name="Xu M."/>
            <person name="Wang M.-X."/>
            <person name="Zhang S.-G."/>
            <person name="Huang M.-R."/>
            <person name="Wu R."/>
            <person name="Zhou Y."/>
        </authorList>
    </citation>
    <scope>NUCLEOTIDE SEQUENCE [LARGE SCALE GENOMIC DNA]</scope>
    <source>
        <strain evidence="2 3">MB_m1</strain>
    </source>
</reference>
<keyword evidence="3" id="KW-1185">Reference proteome</keyword>
<dbReference type="InParanoid" id="K1WM13"/>
<evidence type="ECO:0000256" key="1">
    <source>
        <dbReference type="SAM" id="MobiDB-lite"/>
    </source>
</evidence>
<feature type="region of interest" description="Disordered" evidence="1">
    <location>
        <begin position="1"/>
        <end position="26"/>
    </location>
</feature>
<feature type="region of interest" description="Disordered" evidence="1">
    <location>
        <begin position="371"/>
        <end position="407"/>
    </location>
</feature>
<protein>
    <submittedName>
        <fullName evidence="2">Uncharacterized protein</fullName>
    </submittedName>
</protein>
<feature type="compositionally biased region" description="Polar residues" evidence="1">
    <location>
        <begin position="375"/>
        <end position="384"/>
    </location>
</feature>
<evidence type="ECO:0000313" key="3">
    <source>
        <dbReference type="Proteomes" id="UP000006753"/>
    </source>
</evidence>
<feature type="compositionally biased region" description="Polar residues" evidence="1">
    <location>
        <begin position="1"/>
        <end position="14"/>
    </location>
</feature>
<dbReference type="EMBL" id="JH921432">
    <property type="protein sequence ID" value="EKD18740.1"/>
    <property type="molecule type" value="Genomic_DNA"/>
</dbReference>